<dbReference type="HAMAP" id="MF_00542">
    <property type="entry name" value="Butyrate_kinase"/>
    <property type="match status" value="1"/>
</dbReference>
<evidence type="ECO:0000313" key="12">
    <source>
        <dbReference type="Proteomes" id="UP001170624"/>
    </source>
</evidence>
<evidence type="ECO:0000256" key="8">
    <source>
        <dbReference type="ARBA" id="ARBA00048596"/>
    </source>
</evidence>
<evidence type="ECO:0000256" key="10">
    <source>
        <dbReference type="RuleBase" id="RU003835"/>
    </source>
</evidence>
<keyword evidence="4 9" id="KW-0808">Transferase</keyword>
<dbReference type="InterPro" id="IPR043129">
    <property type="entry name" value="ATPase_NBD"/>
</dbReference>
<keyword evidence="7 9" id="KW-0067">ATP-binding</keyword>
<dbReference type="GO" id="GO:0047761">
    <property type="term" value="F:butyrate kinase activity"/>
    <property type="evidence" value="ECO:0007669"/>
    <property type="project" value="UniProtKB-UniRule"/>
</dbReference>
<protein>
    <recommendedName>
        <fullName evidence="9">Probable butyrate kinase</fullName>
        <shortName evidence="9">BK</shortName>
        <ecNumber evidence="9">2.7.2.7</ecNumber>
    </recommendedName>
    <alternativeName>
        <fullName evidence="9">Branched-chain carboxylic acid kinase</fullName>
    </alternativeName>
</protein>
<keyword evidence="6 9" id="KW-0418">Kinase</keyword>
<organism evidence="11 12">
    <name type="scientific">Photobacterium sanguinicancri</name>
    <dbReference type="NCBI Taxonomy" id="875932"/>
    <lineage>
        <taxon>Bacteria</taxon>
        <taxon>Pseudomonadati</taxon>
        <taxon>Pseudomonadota</taxon>
        <taxon>Gammaproteobacteria</taxon>
        <taxon>Vibrionales</taxon>
        <taxon>Vibrionaceae</taxon>
        <taxon>Photobacterium</taxon>
    </lineage>
</organism>
<sequence>MKILVINPGSTSTKIGVFDNQVKYFEQVLRHSRDELAHFDNVTDQYEFRKQTIVDALMQSGIALYELDAIACRGGACKPIPGGTYLIDEQLCHDQANNPIQHPSSLAALIGFDLAKELGIKAYFTDSPMTYELSELASFSGHREIKRHGRFHALNARAVAQAYAQQRNKHYSELNLIVCHMGGGITISLHQQGRAVDVTDAIAEGPMTPERSGRLPARDLIDLCFSGQYSHSEMKKLLQGEGGVFSYLGTADMRDVETAAQGGNDEAQLVLDAMIYQIAKEVGAMAPVVNGQVDGVILTGGIAYSQYVTTELGKRVGYIADVAIYPGEMELEALAAGVLQVCNQEQVAKCYGENLTASV</sequence>
<evidence type="ECO:0000256" key="7">
    <source>
        <dbReference type="ARBA" id="ARBA00022840"/>
    </source>
</evidence>
<dbReference type="EC" id="2.7.2.7" evidence="9"/>
<evidence type="ECO:0000256" key="3">
    <source>
        <dbReference type="ARBA" id="ARBA00022490"/>
    </source>
</evidence>
<dbReference type="GO" id="GO:0008776">
    <property type="term" value="F:acetate kinase activity"/>
    <property type="evidence" value="ECO:0007669"/>
    <property type="project" value="TreeGrafter"/>
</dbReference>
<keyword evidence="3 9" id="KW-0963">Cytoplasm</keyword>
<dbReference type="GO" id="GO:0006083">
    <property type="term" value="P:acetate metabolic process"/>
    <property type="evidence" value="ECO:0007669"/>
    <property type="project" value="TreeGrafter"/>
</dbReference>
<comment type="similarity">
    <text evidence="2 9 10">Belongs to the acetokinase family.</text>
</comment>
<dbReference type="PANTHER" id="PTHR21060:SF3">
    <property type="entry name" value="BUTYRATE KINASE 2-RELATED"/>
    <property type="match status" value="1"/>
</dbReference>
<dbReference type="RefSeq" id="WP_281222331.1">
    <property type="nucleotide sequence ID" value="NZ_CANMLA010000005.1"/>
</dbReference>
<evidence type="ECO:0000256" key="4">
    <source>
        <dbReference type="ARBA" id="ARBA00022679"/>
    </source>
</evidence>
<dbReference type="PIRSF" id="PIRSF036458">
    <property type="entry name" value="Butyrate_kin"/>
    <property type="match status" value="1"/>
</dbReference>
<evidence type="ECO:0000256" key="9">
    <source>
        <dbReference type="HAMAP-Rule" id="MF_00542"/>
    </source>
</evidence>
<comment type="catalytic activity">
    <reaction evidence="8 9">
        <text>butanoate + ATP = butanoyl phosphate + ADP</text>
        <dbReference type="Rhea" id="RHEA:13585"/>
        <dbReference type="ChEBI" id="CHEBI:17968"/>
        <dbReference type="ChEBI" id="CHEBI:30616"/>
        <dbReference type="ChEBI" id="CHEBI:58079"/>
        <dbReference type="ChEBI" id="CHEBI:456216"/>
        <dbReference type="EC" id="2.7.2.7"/>
    </reaction>
</comment>
<dbReference type="GO" id="GO:0005737">
    <property type="term" value="C:cytoplasm"/>
    <property type="evidence" value="ECO:0007669"/>
    <property type="project" value="UniProtKB-SubCell"/>
</dbReference>
<proteinExistence type="inferred from homology"/>
<dbReference type="NCBIfam" id="TIGR02707">
    <property type="entry name" value="butyr_kinase"/>
    <property type="match status" value="1"/>
</dbReference>
<dbReference type="InterPro" id="IPR000890">
    <property type="entry name" value="Aliphatic_acid_kin_short-chain"/>
</dbReference>
<evidence type="ECO:0000256" key="6">
    <source>
        <dbReference type="ARBA" id="ARBA00022777"/>
    </source>
</evidence>
<evidence type="ECO:0000256" key="5">
    <source>
        <dbReference type="ARBA" id="ARBA00022741"/>
    </source>
</evidence>
<dbReference type="CDD" id="cd24011">
    <property type="entry name" value="ASKHA_NBD_BK"/>
    <property type="match status" value="1"/>
</dbReference>
<accession>A0AAW7YA92</accession>
<dbReference type="EMBL" id="JAUOPU010000021">
    <property type="protein sequence ID" value="MDO6544228.1"/>
    <property type="molecule type" value="Genomic_DNA"/>
</dbReference>
<dbReference type="SUPFAM" id="SSF53067">
    <property type="entry name" value="Actin-like ATPase domain"/>
    <property type="match status" value="2"/>
</dbReference>
<comment type="caution">
    <text evidence="11">The sequence shown here is derived from an EMBL/GenBank/DDBJ whole genome shotgun (WGS) entry which is preliminary data.</text>
</comment>
<dbReference type="NCBIfam" id="NF002834">
    <property type="entry name" value="PRK03011.1-5"/>
    <property type="match status" value="1"/>
</dbReference>
<dbReference type="AlphaFoldDB" id="A0AAW7YA92"/>
<comment type="subcellular location">
    <subcellularLocation>
        <location evidence="1 9">Cytoplasm</location>
    </subcellularLocation>
</comment>
<dbReference type="Pfam" id="PF00871">
    <property type="entry name" value="Acetate_kinase"/>
    <property type="match status" value="1"/>
</dbReference>
<dbReference type="InterPro" id="IPR023865">
    <property type="entry name" value="Aliphatic_acid_kinase_CS"/>
</dbReference>
<keyword evidence="5 9" id="KW-0547">Nucleotide-binding</keyword>
<gene>
    <name evidence="9 11" type="primary">buk</name>
    <name evidence="11" type="ORF">Q4568_16930</name>
</gene>
<evidence type="ECO:0000313" key="11">
    <source>
        <dbReference type="EMBL" id="MDO6544228.1"/>
    </source>
</evidence>
<evidence type="ECO:0000256" key="1">
    <source>
        <dbReference type="ARBA" id="ARBA00004496"/>
    </source>
</evidence>
<dbReference type="PANTHER" id="PTHR21060">
    <property type="entry name" value="ACETATE KINASE"/>
    <property type="match status" value="1"/>
</dbReference>
<dbReference type="Proteomes" id="UP001170624">
    <property type="component" value="Unassembled WGS sequence"/>
</dbReference>
<evidence type="ECO:0000256" key="2">
    <source>
        <dbReference type="ARBA" id="ARBA00008748"/>
    </source>
</evidence>
<reference evidence="11" key="1">
    <citation type="submission" date="2023-07" db="EMBL/GenBank/DDBJ databases">
        <title>Genome content predicts the carbon catabolic preferences of heterotrophic bacteria.</title>
        <authorList>
            <person name="Gralka M."/>
        </authorList>
    </citation>
    <scope>NUCLEOTIDE SEQUENCE</scope>
    <source>
        <strain evidence="11">G2M05</strain>
    </source>
</reference>
<dbReference type="InterPro" id="IPR011245">
    <property type="entry name" value="Butyrate_kin"/>
</dbReference>
<dbReference type="Gene3D" id="3.30.420.40">
    <property type="match status" value="2"/>
</dbReference>
<dbReference type="PROSITE" id="PS01075">
    <property type="entry name" value="ACETATE_KINASE_1"/>
    <property type="match status" value="1"/>
</dbReference>
<dbReference type="PRINTS" id="PR00471">
    <property type="entry name" value="ACETATEKNASE"/>
</dbReference>
<name>A0AAW7YA92_9GAMM</name>
<dbReference type="GO" id="GO:0005524">
    <property type="term" value="F:ATP binding"/>
    <property type="evidence" value="ECO:0007669"/>
    <property type="project" value="UniProtKB-KW"/>
</dbReference>